<protein>
    <recommendedName>
        <fullName evidence="1">UPF0260 protein Nwat_1231</fullName>
    </recommendedName>
</protein>
<proteinExistence type="inferred from homology"/>
<dbReference type="HAMAP" id="MF_00676">
    <property type="entry name" value="UPF0260"/>
    <property type="match status" value="1"/>
</dbReference>
<dbReference type="NCBIfam" id="NF003507">
    <property type="entry name" value="PRK05170.2-5"/>
    <property type="match status" value="1"/>
</dbReference>
<accession>D8K5I5</accession>
<sequence>MMTEPGFWKHKPLQAMSSEEWEALCDGCGKCCLHKLEDEETGEIFYTNVACRLLDLHYCRCTDYQNRVRKVPDCLNLREELTEALKWLPPTCAYRLINEGKELFPWHPLVSGDPETVHQAGISVQGVAIPEFQAGDLEEHLVDWSVKD</sequence>
<dbReference type="STRING" id="105559.Nwat_1231"/>
<gene>
    <name evidence="2" type="ordered locus">Nwat_1231</name>
</gene>
<dbReference type="Pfam" id="PF03692">
    <property type="entry name" value="CxxCxxCC"/>
    <property type="match status" value="1"/>
</dbReference>
<dbReference type="NCBIfam" id="NF003501">
    <property type="entry name" value="PRK05170.1-5"/>
    <property type="match status" value="1"/>
</dbReference>
<name>D8K5I5_NITWC</name>
<dbReference type="InterPro" id="IPR008228">
    <property type="entry name" value="UCP006173"/>
</dbReference>
<reference evidence="2 3" key="1">
    <citation type="submission" date="2010-06" db="EMBL/GenBank/DDBJ databases">
        <title>Complete sequence of chromosome of Nitrosococcus watsoni C-113.</title>
        <authorList>
            <consortium name="US DOE Joint Genome Institute"/>
            <person name="Lucas S."/>
            <person name="Copeland A."/>
            <person name="Lapidus A."/>
            <person name="Cheng J.-F."/>
            <person name="Bruce D."/>
            <person name="Goodwin L."/>
            <person name="Pitluck S."/>
            <person name="Malfatti S.A."/>
            <person name="Chain P.S.G."/>
            <person name="Land M."/>
            <person name="Hauser L."/>
            <person name="Kyrpides N."/>
            <person name="Ivanova N."/>
            <person name="Cambell M.A."/>
            <person name="Heidelberg J.F."/>
            <person name="Klotz M.G."/>
            <person name="Woyke T."/>
        </authorList>
    </citation>
    <scope>NUCLEOTIDE SEQUENCE [LARGE SCALE GENOMIC DNA]</scope>
    <source>
        <strain evidence="2 3">C-113</strain>
    </source>
</reference>
<dbReference type="PIRSF" id="PIRSF006173">
    <property type="entry name" value="UCP006173"/>
    <property type="match status" value="1"/>
</dbReference>
<dbReference type="PANTHER" id="PTHR37421:SF1">
    <property type="entry name" value="UPF0260 PROTEIN YCGN"/>
    <property type="match status" value="1"/>
</dbReference>
<dbReference type="HOGENOM" id="CLU_109769_0_1_6"/>
<evidence type="ECO:0000256" key="1">
    <source>
        <dbReference type="HAMAP-Rule" id="MF_00676"/>
    </source>
</evidence>
<comment type="similarity">
    <text evidence="1">Belongs to the UPF0260 family.</text>
</comment>
<dbReference type="Proteomes" id="UP000000393">
    <property type="component" value="Chromosome"/>
</dbReference>
<dbReference type="PANTHER" id="PTHR37421">
    <property type="entry name" value="UPF0260 PROTEIN YCGN"/>
    <property type="match status" value="1"/>
</dbReference>
<dbReference type="InterPro" id="IPR005358">
    <property type="entry name" value="Puta_zinc/iron-chelating_dom"/>
</dbReference>
<dbReference type="EMBL" id="CP002086">
    <property type="protein sequence ID" value="ADJ28162.1"/>
    <property type="molecule type" value="Genomic_DNA"/>
</dbReference>
<evidence type="ECO:0000313" key="3">
    <source>
        <dbReference type="Proteomes" id="UP000000393"/>
    </source>
</evidence>
<organism evidence="2 3">
    <name type="scientific">Nitrosococcus watsoni (strain C-113)</name>
    <dbReference type="NCBI Taxonomy" id="105559"/>
    <lineage>
        <taxon>Bacteria</taxon>
        <taxon>Pseudomonadati</taxon>
        <taxon>Pseudomonadota</taxon>
        <taxon>Gammaproteobacteria</taxon>
        <taxon>Chromatiales</taxon>
        <taxon>Chromatiaceae</taxon>
        <taxon>Nitrosococcus</taxon>
    </lineage>
</organism>
<evidence type="ECO:0000313" key="2">
    <source>
        <dbReference type="EMBL" id="ADJ28162.1"/>
    </source>
</evidence>
<dbReference type="AlphaFoldDB" id="D8K5I5"/>
<keyword evidence="3" id="KW-1185">Reference proteome</keyword>
<dbReference type="KEGG" id="nwa:Nwat_1231"/>
<dbReference type="eggNOG" id="COG2983">
    <property type="taxonomic scope" value="Bacteria"/>
</dbReference>